<organism evidence="2 3">
    <name type="scientific">Heterodera trifolii</name>
    <dbReference type="NCBI Taxonomy" id="157864"/>
    <lineage>
        <taxon>Eukaryota</taxon>
        <taxon>Metazoa</taxon>
        <taxon>Ecdysozoa</taxon>
        <taxon>Nematoda</taxon>
        <taxon>Chromadorea</taxon>
        <taxon>Rhabditida</taxon>
        <taxon>Tylenchina</taxon>
        <taxon>Tylenchomorpha</taxon>
        <taxon>Tylenchoidea</taxon>
        <taxon>Heteroderidae</taxon>
        <taxon>Heteroderinae</taxon>
        <taxon>Heterodera</taxon>
    </lineage>
</organism>
<accession>A0ABD2L5I5</accession>
<feature type="chain" id="PRO_5044874282" evidence="1">
    <location>
        <begin position="37"/>
        <end position="239"/>
    </location>
</feature>
<keyword evidence="1" id="KW-0732">Signal</keyword>
<reference evidence="2 3" key="1">
    <citation type="submission" date="2024-10" db="EMBL/GenBank/DDBJ databases">
        <authorList>
            <person name="Kim D."/>
        </authorList>
    </citation>
    <scope>NUCLEOTIDE SEQUENCE [LARGE SCALE GENOMIC DNA]</scope>
    <source>
        <strain evidence="2">BH-2024</strain>
    </source>
</reference>
<gene>
    <name evidence="2" type="ORF">niasHT_015638</name>
</gene>
<evidence type="ECO:0000313" key="3">
    <source>
        <dbReference type="Proteomes" id="UP001620626"/>
    </source>
</evidence>
<dbReference type="EMBL" id="JBICBT010000549">
    <property type="protein sequence ID" value="KAL3110035.1"/>
    <property type="molecule type" value="Genomic_DNA"/>
</dbReference>
<protein>
    <submittedName>
        <fullName evidence="2">Uncharacterized protein</fullName>
    </submittedName>
</protein>
<name>A0ABD2L5I5_9BILA</name>
<keyword evidence="3" id="KW-1185">Reference proteome</keyword>
<dbReference type="AlphaFoldDB" id="A0ABD2L5I5"/>
<sequence>MDFSLFRLPSLPHFPTSLPLCPFLLLFLLSNPPIFASDSAAFPASSCRNIQQACAAQLFFFPPLPSVQETVPDVPLEQRLEEEEEEEGSGEGAGAVDAGGGWHFVPMSGPLSFPLYDEFVPTTPSYDYNAEPLEMRQVDICACPENDQCSFDTESTVKFSPQIRVAFCRPLAEVFKSKCKGARSLARVIGTLDRQKFDSFSGVNDTVIFCRCESERWSRVMVEPWREHFSFTYKCLSSK</sequence>
<comment type="caution">
    <text evidence="2">The sequence shown here is derived from an EMBL/GenBank/DDBJ whole genome shotgun (WGS) entry which is preliminary data.</text>
</comment>
<feature type="signal peptide" evidence="1">
    <location>
        <begin position="1"/>
        <end position="36"/>
    </location>
</feature>
<dbReference type="Proteomes" id="UP001620626">
    <property type="component" value="Unassembled WGS sequence"/>
</dbReference>
<evidence type="ECO:0000313" key="2">
    <source>
        <dbReference type="EMBL" id="KAL3110035.1"/>
    </source>
</evidence>
<proteinExistence type="predicted"/>
<evidence type="ECO:0000256" key="1">
    <source>
        <dbReference type="SAM" id="SignalP"/>
    </source>
</evidence>